<sequence length="168" mass="19692">MAIVNYGLFWQREEVNWKPGQGGQFRLLGRNGVNKPGLRVADFREQTGVYILYGNYGVFRVGIVTESRLGIRLRDHHTNYSEHEWDRFSWFGFRAVDWSPDETGVCGLNDTRYLDAEAWIRDIESLLIRAMGPTGQRIENFRYEERWEQVPESDAVYWLNKVRPAGDD</sequence>
<dbReference type="RefSeq" id="WP_145243461.1">
    <property type="nucleotide sequence ID" value="NZ_CP036273.1"/>
</dbReference>
<proteinExistence type="predicted"/>
<accession>A0A517Y0L4</accession>
<evidence type="ECO:0000313" key="2">
    <source>
        <dbReference type="Proteomes" id="UP000319576"/>
    </source>
</evidence>
<organism evidence="1 2">
    <name type="scientific">Urbifossiella limnaea</name>
    <dbReference type="NCBI Taxonomy" id="2528023"/>
    <lineage>
        <taxon>Bacteria</taxon>
        <taxon>Pseudomonadati</taxon>
        <taxon>Planctomycetota</taxon>
        <taxon>Planctomycetia</taxon>
        <taxon>Gemmatales</taxon>
        <taxon>Gemmataceae</taxon>
        <taxon>Urbifossiella</taxon>
    </lineage>
</organism>
<dbReference type="AlphaFoldDB" id="A0A517Y0L4"/>
<dbReference type="EMBL" id="CP036273">
    <property type="protein sequence ID" value="QDU23302.1"/>
    <property type="molecule type" value="Genomic_DNA"/>
</dbReference>
<gene>
    <name evidence="1" type="ORF">ETAA1_52970</name>
</gene>
<reference evidence="1 2" key="1">
    <citation type="submission" date="2019-02" db="EMBL/GenBank/DDBJ databases">
        <title>Deep-cultivation of Planctomycetes and their phenomic and genomic characterization uncovers novel biology.</title>
        <authorList>
            <person name="Wiegand S."/>
            <person name="Jogler M."/>
            <person name="Boedeker C."/>
            <person name="Pinto D."/>
            <person name="Vollmers J."/>
            <person name="Rivas-Marin E."/>
            <person name="Kohn T."/>
            <person name="Peeters S.H."/>
            <person name="Heuer A."/>
            <person name="Rast P."/>
            <person name="Oberbeckmann S."/>
            <person name="Bunk B."/>
            <person name="Jeske O."/>
            <person name="Meyerdierks A."/>
            <person name="Storesund J.E."/>
            <person name="Kallscheuer N."/>
            <person name="Luecker S."/>
            <person name="Lage O.M."/>
            <person name="Pohl T."/>
            <person name="Merkel B.J."/>
            <person name="Hornburger P."/>
            <person name="Mueller R.-W."/>
            <person name="Bruemmer F."/>
            <person name="Labrenz M."/>
            <person name="Spormann A.M."/>
            <person name="Op den Camp H."/>
            <person name="Overmann J."/>
            <person name="Amann R."/>
            <person name="Jetten M.S.M."/>
            <person name="Mascher T."/>
            <person name="Medema M.H."/>
            <person name="Devos D.P."/>
            <person name="Kaster A.-K."/>
            <person name="Ovreas L."/>
            <person name="Rohde M."/>
            <person name="Galperin M.Y."/>
            <person name="Jogler C."/>
        </authorList>
    </citation>
    <scope>NUCLEOTIDE SEQUENCE [LARGE SCALE GENOMIC DNA]</scope>
    <source>
        <strain evidence="1 2">ETA_A1</strain>
    </source>
</reference>
<protein>
    <submittedName>
        <fullName evidence="1">Uncharacterized protein</fullName>
    </submittedName>
</protein>
<keyword evidence="2" id="KW-1185">Reference proteome</keyword>
<dbReference type="Proteomes" id="UP000319576">
    <property type="component" value="Chromosome"/>
</dbReference>
<dbReference type="OrthoDB" id="34413at2"/>
<evidence type="ECO:0000313" key="1">
    <source>
        <dbReference type="EMBL" id="QDU23302.1"/>
    </source>
</evidence>
<name>A0A517Y0L4_9BACT</name>
<dbReference type="KEGG" id="uli:ETAA1_52970"/>